<gene>
    <name evidence="7" type="ORF">WQ57_18680</name>
</gene>
<sequence>MTDDKKNKNHQSDDQDMMKLVDNLNRKEDVNLNRRAFLKATFGTTVALGLATTPFGVLSVMRDGHNDGERVEIAEADELAVGESKNFVYPKEGDTAILVRTKDDKYVAYNNKCTHLQCPVFYEHKEDILLCPCHKGYFDVNNGHPVAGPPQRELPKILVEVQGGKVYAVGREYRHG</sequence>
<keyword evidence="8" id="KW-1185">Reference proteome</keyword>
<protein>
    <submittedName>
        <fullName evidence="7">(2Fe-2S)-binding protein</fullName>
    </submittedName>
</protein>
<dbReference type="PANTHER" id="PTHR10134">
    <property type="entry name" value="CYTOCHROME B-C1 COMPLEX SUBUNIT RIESKE, MITOCHONDRIAL"/>
    <property type="match status" value="1"/>
</dbReference>
<dbReference type="RefSeq" id="WP_046525286.1">
    <property type="nucleotide sequence ID" value="NZ_LAYY01000028.1"/>
</dbReference>
<dbReference type="InterPro" id="IPR036922">
    <property type="entry name" value="Rieske_2Fe-2S_sf"/>
</dbReference>
<evidence type="ECO:0000256" key="3">
    <source>
        <dbReference type="ARBA" id="ARBA00023004"/>
    </source>
</evidence>
<dbReference type="PROSITE" id="PS51318">
    <property type="entry name" value="TAT"/>
    <property type="match status" value="1"/>
</dbReference>
<keyword evidence="3" id="KW-0408">Iron</keyword>
<keyword evidence="4" id="KW-0411">Iron-sulfur</keyword>
<evidence type="ECO:0000313" key="8">
    <source>
        <dbReference type="Proteomes" id="UP000034166"/>
    </source>
</evidence>
<dbReference type="PATRIC" id="fig|1408103.3.peg.4140"/>
<evidence type="ECO:0000256" key="4">
    <source>
        <dbReference type="ARBA" id="ARBA00023014"/>
    </source>
</evidence>
<proteinExistence type="predicted"/>
<dbReference type="PROSITE" id="PS51296">
    <property type="entry name" value="RIESKE"/>
    <property type="match status" value="1"/>
</dbReference>
<dbReference type="OrthoDB" id="9802613at2"/>
<feature type="domain" description="Rieske" evidence="6">
    <location>
        <begin position="70"/>
        <end position="168"/>
    </location>
</feature>
<evidence type="ECO:0000256" key="1">
    <source>
        <dbReference type="ARBA" id="ARBA00022714"/>
    </source>
</evidence>
<dbReference type="Proteomes" id="UP000034166">
    <property type="component" value="Unassembled WGS sequence"/>
</dbReference>
<dbReference type="Pfam" id="PF00355">
    <property type="entry name" value="Rieske"/>
    <property type="match status" value="1"/>
</dbReference>
<accession>A0A0M2SV62</accession>
<dbReference type="AlphaFoldDB" id="A0A0M2SV62"/>
<dbReference type="GO" id="GO:0016705">
    <property type="term" value="F:oxidoreductase activity, acting on paired donors, with incorporation or reduction of molecular oxygen"/>
    <property type="evidence" value="ECO:0007669"/>
    <property type="project" value="UniProtKB-ARBA"/>
</dbReference>
<dbReference type="GO" id="GO:0046872">
    <property type="term" value="F:metal ion binding"/>
    <property type="evidence" value="ECO:0007669"/>
    <property type="project" value="UniProtKB-KW"/>
</dbReference>
<organism evidence="7 8">
    <name type="scientific">Mesobacillus campisalis</name>
    <dbReference type="NCBI Taxonomy" id="1408103"/>
    <lineage>
        <taxon>Bacteria</taxon>
        <taxon>Bacillati</taxon>
        <taxon>Bacillota</taxon>
        <taxon>Bacilli</taxon>
        <taxon>Bacillales</taxon>
        <taxon>Bacillaceae</taxon>
        <taxon>Mesobacillus</taxon>
    </lineage>
</organism>
<dbReference type="InterPro" id="IPR017941">
    <property type="entry name" value="Rieske_2Fe-2S"/>
</dbReference>
<reference evidence="7 8" key="1">
    <citation type="submission" date="2015-04" db="EMBL/GenBank/DDBJ databases">
        <title>Taxonomic description and genome sequence of Bacillus campisalis sp. nov., a novel member of the genus Bacillus isolated from solar saltern.</title>
        <authorList>
            <person name="Mathan Kumar R."/>
            <person name="Kaur G."/>
            <person name="Kumar A."/>
            <person name="Singh N.K."/>
            <person name="Kaur N."/>
            <person name="Kumar N."/>
            <person name="Mayilraj S."/>
        </authorList>
    </citation>
    <scope>NUCLEOTIDE SEQUENCE [LARGE SCALE GENOMIC DNA]</scope>
    <source>
        <strain evidence="7 8">SA2-6</strain>
    </source>
</reference>
<evidence type="ECO:0000256" key="2">
    <source>
        <dbReference type="ARBA" id="ARBA00022723"/>
    </source>
</evidence>
<evidence type="ECO:0000259" key="6">
    <source>
        <dbReference type="PROSITE" id="PS51296"/>
    </source>
</evidence>
<dbReference type="InterPro" id="IPR006311">
    <property type="entry name" value="TAT_signal"/>
</dbReference>
<dbReference type="SUPFAM" id="SSF50022">
    <property type="entry name" value="ISP domain"/>
    <property type="match status" value="1"/>
</dbReference>
<dbReference type="Gene3D" id="2.102.10.10">
    <property type="entry name" value="Rieske [2Fe-2S] iron-sulphur domain"/>
    <property type="match status" value="1"/>
</dbReference>
<dbReference type="GO" id="GO:0051537">
    <property type="term" value="F:2 iron, 2 sulfur cluster binding"/>
    <property type="evidence" value="ECO:0007669"/>
    <property type="project" value="UniProtKB-KW"/>
</dbReference>
<keyword evidence="5" id="KW-1015">Disulfide bond</keyword>
<keyword evidence="1" id="KW-0001">2Fe-2S</keyword>
<dbReference type="InterPro" id="IPR014349">
    <property type="entry name" value="Rieske_Fe-S_prot"/>
</dbReference>
<name>A0A0M2SV62_9BACI</name>
<dbReference type="EMBL" id="LAYY01000028">
    <property type="protein sequence ID" value="KKK36520.1"/>
    <property type="molecule type" value="Genomic_DNA"/>
</dbReference>
<keyword evidence="2" id="KW-0479">Metal-binding</keyword>
<evidence type="ECO:0000313" key="7">
    <source>
        <dbReference type="EMBL" id="KKK36520.1"/>
    </source>
</evidence>
<dbReference type="GO" id="GO:0004497">
    <property type="term" value="F:monooxygenase activity"/>
    <property type="evidence" value="ECO:0007669"/>
    <property type="project" value="UniProtKB-ARBA"/>
</dbReference>
<evidence type="ECO:0000256" key="5">
    <source>
        <dbReference type="ARBA" id="ARBA00023157"/>
    </source>
</evidence>
<comment type="caution">
    <text evidence="7">The sequence shown here is derived from an EMBL/GenBank/DDBJ whole genome shotgun (WGS) entry which is preliminary data.</text>
</comment>